<evidence type="ECO:0000313" key="6">
    <source>
        <dbReference type="Proteomes" id="UP000031057"/>
    </source>
</evidence>
<dbReference type="NCBIfam" id="TIGR01484">
    <property type="entry name" value="HAD-SF-IIB"/>
    <property type="match status" value="1"/>
</dbReference>
<dbReference type="SUPFAM" id="SSF56784">
    <property type="entry name" value="HAD-like"/>
    <property type="match status" value="1"/>
</dbReference>
<dbReference type="UniPathway" id="UPA00299"/>
<dbReference type="CDD" id="cd01627">
    <property type="entry name" value="HAD_TPP"/>
    <property type="match status" value="1"/>
</dbReference>
<evidence type="ECO:0000256" key="4">
    <source>
        <dbReference type="RuleBase" id="RU361117"/>
    </source>
</evidence>
<dbReference type="PANTHER" id="PTHR43768">
    <property type="entry name" value="TREHALOSE 6-PHOSPHATE PHOSPHATASE"/>
    <property type="match status" value="1"/>
</dbReference>
<dbReference type="Gene3D" id="3.30.70.1020">
    <property type="entry name" value="Trehalose-6-phosphate phosphatase related protein, domain 2"/>
    <property type="match status" value="1"/>
</dbReference>
<comment type="catalytic activity">
    <reaction evidence="4">
        <text>alpha,alpha-trehalose 6-phosphate + H2O = alpha,alpha-trehalose + phosphate</text>
        <dbReference type="Rhea" id="RHEA:23420"/>
        <dbReference type="ChEBI" id="CHEBI:15377"/>
        <dbReference type="ChEBI" id="CHEBI:16551"/>
        <dbReference type="ChEBI" id="CHEBI:43474"/>
        <dbReference type="ChEBI" id="CHEBI:58429"/>
        <dbReference type="EC" id="3.1.3.12"/>
    </reaction>
</comment>
<dbReference type="InterPro" id="IPR023214">
    <property type="entry name" value="HAD_sf"/>
</dbReference>
<accession>A0A0B1ZL81</accession>
<comment type="pathway">
    <text evidence="1 4">Glycan biosynthesis; trehalose biosynthesis.</text>
</comment>
<dbReference type="GO" id="GO:0046872">
    <property type="term" value="F:metal ion binding"/>
    <property type="evidence" value="ECO:0007669"/>
    <property type="project" value="UniProtKB-KW"/>
</dbReference>
<dbReference type="Pfam" id="PF02358">
    <property type="entry name" value="Trehalose_PPase"/>
    <property type="match status" value="1"/>
</dbReference>
<name>A0A0B1ZL81_9SPHN</name>
<keyword evidence="6" id="KW-1185">Reference proteome</keyword>
<evidence type="ECO:0000256" key="2">
    <source>
        <dbReference type="ARBA" id="ARBA00008770"/>
    </source>
</evidence>
<comment type="caution">
    <text evidence="5">The sequence shown here is derived from an EMBL/GenBank/DDBJ whole genome shotgun (WGS) entry which is preliminary data.</text>
</comment>
<dbReference type="EMBL" id="JTDI01000006">
    <property type="protein sequence ID" value="KHK90069.1"/>
    <property type="molecule type" value="Genomic_DNA"/>
</dbReference>
<evidence type="ECO:0000256" key="1">
    <source>
        <dbReference type="ARBA" id="ARBA00005199"/>
    </source>
</evidence>
<comment type="function">
    <text evidence="4">Removes the phosphate from trehalose 6-phosphate to produce free trehalose.</text>
</comment>
<gene>
    <name evidence="5" type="ORF">LK12_19200</name>
</gene>
<evidence type="ECO:0000313" key="5">
    <source>
        <dbReference type="EMBL" id="KHK90069.1"/>
    </source>
</evidence>
<evidence type="ECO:0000256" key="3">
    <source>
        <dbReference type="ARBA" id="ARBA00022801"/>
    </source>
</evidence>
<dbReference type="InterPro" id="IPR036412">
    <property type="entry name" value="HAD-like_sf"/>
</dbReference>
<dbReference type="STRING" id="1348853.LK12_19200"/>
<dbReference type="AlphaFoldDB" id="A0A0B1ZL81"/>
<dbReference type="NCBIfam" id="TIGR00685">
    <property type="entry name" value="T6PP"/>
    <property type="match status" value="1"/>
</dbReference>
<dbReference type="InterPro" id="IPR006379">
    <property type="entry name" value="HAD-SF_hydro_IIB"/>
</dbReference>
<dbReference type="GO" id="GO:0004805">
    <property type="term" value="F:trehalose-phosphatase activity"/>
    <property type="evidence" value="ECO:0007669"/>
    <property type="project" value="UniProtKB-EC"/>
</dbReference>
<dbReference type="GO" id="GO:0005992">
    <property type="term" value="P:trehalose biosynthetic process"/>
    <property type="evidence" value="ECO:0007669"/>
    <property type="project" value="UniProtKB-UniPathway"/>
</dbReference>
<dbReference type="Gene3D" id="3.40.50.1000">
    <property type="entry name" value="HAD superfamily/HAD-like"/>
    <property type="match status" value="1"/>
</dbReference>
<protein>
    <recommendedName>
        <fullName evidence="4">Trehalose 6-phosphate phosphatase</fullName>
        <ecNumber evidence="4">3.1.3.12</ecNumber>
    </recommendedName>
</protein>
<dbReference type="InterPro" id="IPR003337">
    <property type="entry name" value="Trehalose_PPase"/>
</dbReference>
<proteinExistence type="inferred from homology"/>
<organism evidence="5 6">
    <name type="scientific">Novosphingobium malaysiense</name>
    <dbReference type="NCBI Taxonomy" id="1348853"/>
    <lineage>
        <taxon>Bacteria</taxon>
        <taxon>Pseudomonadati</taxon>
        <taxon>Pseudomonadota</taxon>
        <taxon>Alphaproteobacteria</taxon>
        <taxon>Sphingomonadales</taxon>
        <taxon>Sphingomonadaceae</taxon>
        <taxon>Novosphingobium</taxon>
    </lineage>
</organism>
<keyword evidence="4" id="KW-0479">Metal-binding</keyword>
<sequence length="256" mass="26995">MEDSAQMPDLPPPPPLRISPQTALFLDFDGTLVDIADHPDEVVVARSLPGLIEALSRRLEGKLALVSGRSLEALEAMLGPIDVAMAGSHGGEFRPAGGGEVHPLADPLPGAVVETLSRFAEANGGLLVEPKPFSVAVHYRRHPDAKAGLLACAGQVAEERGLKMKHGKQVVELVMPGSDKGSAVSRFMDLAEFAGTSPLFVGDDVTDEDAFRAVSDFGGTGVLVGPMRKTAASWRLPDVVAVHDWLSRALAEDVPE</sequence>
<dbReference type="InterPro" id="IPR044651">
    <property type="entry name" value="OTSB-like"/>
</dbReference>
<dbReference type="PANTHER" id="PTHR43768:SF3">
    <property type="entry name" value="TREHALOSE 6-PHOSPHATE PHOSPHATASE"/>
    <property type="match status" value="1"/>
</dbReference>
<reference evidence="5 6" key="1">
    <citation type="submission" date="2014-10" db="EMBL/GenBank/DDBJ databases">
        <title>Genome sequence of Novosphingobium malaysiense MUSC 273(T).</title>
        <authorList>
            <person name="Lee L.-H."/>
        </authorList>
    </citation>
    <scope>NUCLEOTIDE SEQUENCE [LARGE SCALE GENOMIC DNA]</scope>
    <source>
        <strain evidence="5 6">MUSC 273</strain>
    </source>
</reference>
<comment type="cofactor">
    <cofactor evidence="4">
        <name>Mg(2+)</name>
        <dbReference type="ChEBI" id="CHEBI:18420"/>
    </cofactor>
</comment>
<dbReference type="Proteomes" id="UP000031057">
    <property type="component" value="Unassembled WGS sequence"/>
</dbReference>
<comment type="similarity">
    <text evidence="2 4">Belongs to the trehalose phosphatase family.</text>
</comment>
<keyword evidence="3 4" id="KW-0378">Hydrolase</keyword>
<dbReference type="EC" id="3.1.3.12" evidence="4"/>
<keyword evidence="4" id="KW-0460">Magnesium</keyword>